<evidence type="ECO:0000313" key="3">
    <source>
        <dbReference type="EMBL" id="CAH1102627.1"/>
    </source>
</evidence>
<dbReference type="PANTHER" id="PTHR11091:SF0">
    <property type="entry name" value="MALATE DEHYDROGENASE"/>
    <property type="match status" value="1"/>
</dbReference>
<sequence length="387" mass="42200">MIRCSKCQYINPTKCSPIKQICFVHSKCNRKKPKSKIISVPEVNKFIVECLRKLNVKDDKACILAKSLVKADYQGILSHGLNRLEHYIIDIKNKNCNPNADPKIISESASAAAVCGNNGLGAVIGVFCINIAIEKACKTGIAMVVAIGSNHFGVNSFYTEHAVSQGCIGMAFTNTSPLMVPTGAKKACFGTNPMSIAAPAGRCDRVVIDFATTSVSLGKIEMYRRRNQKIPIGWALDKHGKPTTDPAVAVKARRLSPLGGTASHKGTGLAIMVEILSGLLANSTYGPNVRVWGQKPFKPANLGHGFIVINPRRFISGFEKRLGDLLEHVRKLEPADPKRPMLVPGDMERARMKKVDEQGGIEYTNSHLKMIQRLVQDLGVKPPKFKS</sequence>
<keyword evidence="4" id="KW-1185">Reference proteome</keyword>
<protein>
    <recommendedName>
        <fullName evidence="5">Malate dehydrogenase</fullName>
    </recommendedName>
</protein>
<dbReference type="OrthoDB" id="7881616at2759"/>
<evidence type="ECO:0000256" key="2">
    <source>
        <dbReference type="ARBA" id="ARBA00023002"/>
    </source>
</evidence>
<dbReference type="InterPro" id="IPR036111">
    <property type="entry name" value="Mal/L-sulfo/L-lacto_DH-like_sf"/>
</dbReference>
<proteinExistence type="inferred from homology"/>
<dbReference type="AlphaFoldDB" id="A0A9P0CFM5"/>
<dbReference type="GO" id="GO:0016491">
    <property type="term" value="F:oxidoreductase activity"/>
    <property type="evidence" value="ECO:0007669"/>
    <property type="project" value="UniProtKB-KW"/>
</dbReference>
<dbReference type="Pfam" id="PF02615">
    <property type="entry name" value="Ldh_2"/>
    <property type="match status" value="1"/>
</dbReference>
<dbReference type="PANTHER" id="PTHR11091">
    <property type="entry name" value="OXIDOREDUCTASE-RELATED"/>
    <property type="match status" value="1"/>
</dbReference>
<evidence type="ECO:0008006" key="5">
    <source>
        <dbReference type="Google" id="ProtNLM"/>
    </source>
</evidence>
<dbReference type="Gene3D" id="3.30.1370.60">
    <property type="entry name" value="Hypothetical oxidoreductase yiak, domain 2"/>
    <property type="match status" value="1"/>
</dbReference>
<dbReference type="EMBL" id="OV651825">
    <property type="protein sequence ID" value="CAH1102627.1"/>
    <property type="molecule type" value="Genomic_DNA"/>
</dbReference>
<reference evidence="3" key="1">
    <citation type="submission" date="2022-01" db="EMBL/GenBank/DDBJ databases">
        <authorList>
            <person name="King R."/>
        </authorList>
    </citation>
    <scope>NUCLEOTIDE SEQUENCE</scope>
</reference>
<accession>A0A9P0CFM5</accession>
<dbReference type="SUPFAM" id="SSF89733">
    <property type="entry name" value="L-sulfolactate dehydrogenase-like"/>
    <property type="match status" value="1"/>
</dbReference>
<dbReference type="Proteomes" id="UP001153636">
    <property type="component" value="Chromosome 13"/>
</dbReference>
<evidence type="ECO:0000256" key="1">
    <source>
        <dbReference type="ARBA" id="ARBA00006056"/>
    </source>
</evidence>
<comment type="similarity">
    <text evidence="1">Belongs to the LDH2/MDH2 oxidoreductase family.</text>
</comment>
<dbReference type="InterPro" id="IPR043143">
    <property type="entry name" value="Mal/L-sulf/L-lact_DH-like_NADP"/>
</dbReference>
<evidence type="ECO:0000313" key="4">
    <source>
        <dbReference type="Proteomes" id="UP001153636"/>
    </source>
</evidence>
<dbReference type="InterPro" id="IPR003767">
    <property type="entry name" value="Malate/L-lactate_DH-like"/>
</dbReference>
<dbReference type="InterPro" id="IPR043144">
    <property type="entry name" value="Mal/L-sulf/L-lact_DH-like_ah"/>
</dbReference>
<name>A0A9P0CFM5_9CUCU</name>
<gene>
    <name evidence="3" type="ORF">PSYICH_LOCUS3623</name>
</gene>
<keyword evidence="2" id="KW-0560">Oxidoreductase</keyword>
<dbReference type="Gene3D" id="1.10.1530.10">
    <property type="match status" value="1"/>
</dbReference>
<organism evidence="3 4">
    <name type="scientific">Psylliodes chrysocephalus</name>
    <dbReference type="NCBI Taxonomy" id="3402493"/>
    <lineage>
        <taxon>Eukaryota</taxon>
        <taxon>Metazoa</taxon>
        <taxon>Ecdysozoa</taxon>
        <taxon>Arthropoda</taxon>
        <taxon>Hexapoda</taxon>
        <taxon>Insecta</taxon>
        <taxon>Pterygota</taxon>
        <taxon>Neoptera</taxon>
        <taxon>Endopterygota</taxon>
        <taxon>Coleoptera</taxon>
        <taxon>Polyphaga</taxon>
        <taxon>Cucujiformia</taxon>
        <taxon>Chrysomeloidea</taxon>
        <taxon>Chrysomelidae</taxon>
        <taxon>Galerucinae</taxon>
        <taxon>Alticini</taxon>
        <taxon>Psylliodes</taxon>
    </lineage>
</organism>